<dbReference type="GeneID" id="19309915"/>
<organism evidence="2 3">
    <name type="scientific">Gloeophyllum trabeum (strain ATCC 11539 / FP-39264 / Madison 617)</name>
    <name type="common">Brown rot fungus</name>
    <dbReference type="NCBI Taxonomy" id="670483"/>
    <lineage>
        <taxon>Eukaryota</taxon>
        <taxon>Fungi</taxon>
        <taxon>Dikarya</taxon>
        <taxon>Basidiomycota</taxon>
        <taxon>Agaricomycotina</taxon>
        <taxon>Agaricomycetes</taxon>
        <taxon>Gloeophyllales</taxon>
        <taxon>Gloeophyllaceae</taxon>
        <taxon>Gloeophyllum</taxon>
    </lineage>
</organism>
<sequence>MHAFEAETLGFKFESTAFQAIIKTLLEWFHGYYDVHEGRVEDVAKFVSKDNPTSTKRLYDVPERWRSKKNREVVSEEEKHEGYAKLARNLDDHTQMMDLLRDAFHKSVWPEQDKMPDQLEPKYKHQVFSMQGASRSTSKRTASQVFEPESDHERNPKMLRSSTGSRS</sequence>
<feature type="region of interest" description="Disordered" evidence="1">
    <location>
        <begin position="118"/>
        <end position="167"/>
    </location>
</feature>
<protein>
    <submittedName>
        <fullName evidence="2">Uncharacterized protein</fullName>
    </submittedName>
</protein>
<evidence type="ECO:0000313" key="2">
    <source>
        <dbReference type="EMBL" id="EPQ50663.1"/>
    </source>
</evidence>
<gene>
    <name evidence="2" type="ORF">GLOTRDRAFT_96911</name>
</gene>
<evidence type="ECO:0000256" key="1">
    <source>
        <dbReference type="SAM" id="MobiDB-lite"/>
    </source>
</evidence>
<proteinExistence type="predicted"/>
<dbReference type="HOGENOM" id="CLU_1594716_0_0_1"/>
<dbReference type="AlphaFoldDB" id="S7PTB6"/>
<keyword evidence="3" id="KW-1185">Reference proteome</keyword>
<dbReference type="RefSeq" id="XP_007870927.1">
    <property type="nucleotide sequence ID" value="XM_007872736.1"/>
</dbReference>
<accession>S7PTB6</accession>
<name>S7PTB6_GLOTA</name>
<feature type="compositionally biased region" description="Polar residues" evidence="1">
    <location>
        <begin position="128"/>
        <end position="144"/>
    </location>
</feature>
<dbReference type="EMBL" id="KB469314">
    <property type="protein sequence ID" value="EPQ50663.1"/>
    <property type="molecule type" value="Genomic_DNA"/>
</dbReference>
<reference evidence="2 3" key="1">
    <citation type="journal article" date="2012" name="Science">
        <title>The Paleozoic origin of enzymatic lignin decomposition reconstructed from 31 fungal genomes.</title>
        <authorList>
            <person name="Floudas D."/>
            <person name="Binder M."/>
            <person name="Riley R."/>
            <person name="Barry K."/>
            <person name="Blanchette R.A."/>
            <person name="Henrissat B."/>
            <person name="Martinez A.T."/>
            <person name="Otillar R."/>
            <person name="Spatafora J.W."/>
            <person name="Yadav J.S."/>
            <person name="Aerts A."/>
            <person name="Benoit I."/>
            <person name="Boyd A."/>
            <person name="Carlson A."/>
            <person name="Copeland A."/>
            <person name="Coutinho P.M."/>
            <person name="de Vries R.P."/>
            <person name="Ferreira P."/>
            <person name="Findley K."/>
            <person name="Foster B."/>
            <person name="Gaskell J."/>
            <person name="Glotzer D."/>
            <person name="Gorecki P."/>
            <person name="Heitman J."/>
            <person name="Hesse C."/>
            <person name="Hori C."/>
            <person name="Igarashi K."/>
            <person name="Jurgens J.A."/>
            <person name="Kallen N."/>
            <person name="Kersten P."/>
            <person name="Kohler A."/>
            <person name="Kuees U."/>
            <person name="Kumar T.K.A."/>
            <person name="Kuo A."/>
            <person name="LaButti K."/>
            <person name="Larrondo L.F."/>
            <person name="Lindquist E."/>
            <person name="Ling A."/>
            <person name="Lombard V."/>
            <person name="Lucas S."/>
            <person name="Lundell T."/>
            <person name="Martin R."/>
            <person name="McLaughlin D.J."/>
            <person name="Morgenstern I."/>
            <person name="Morin E."/>
            <person name="Murat C."/>
            <person name="Nagy L.G."/>
            <person name="Nolan M."/>
            <person name="Ohm R.A."/>
            <person name="Patyshakuliyeva A."/>
            <person name="Rokas A."/>
            <person name="Ruiz-Duenas F.J."/>
            <person name="Sabat G."/>
            <person name="Salamov A."/>
            <person name="Samejima M."/>
            <person name="Schmutz J."/>
            <person name="Slot J.C."/>
            <person name="St John F."/>
            <person name="Stenlid J."/>
            <person name="Sun H."/>
            <person name="Sun S."/>
            <person name="Syed K."/>
            <person name="Tsang A."/>
            <person name="Wiebenga A."/>
            <person name="Young D."/>
            <person name="Pisabarro A."/>
            <person name="Eastwood D.C."/>
            <person name="Martin F."/>
            <person name="Cullen D."/>
            <person name="Grigoriev I.V."/>
            <person name="Hibbett D.S."/>
        </authorList>
    </citation>
    <scope>NUCLEOTIDE SEQUENCE [LARGE SCALE GENOMIC DNA]</scope>
    <source>
        <strain evidence="2 3">ATCC 11539</strain>
    </source>
</reference>
<dbReference type="Proteomes" id="UP000030669">
    <property type="component" value="Unassembled WGS sequence"/>
</dbReference>
<dbReference type="KEGG" id="gtr:GLOTRDRAFT_96911"/>
<evidence type="ECO:0000313" key="3">
    <source>
        <dbReference type="Proteomes" id="UP000030669"/>
    </source>
</evidence>